<evidence type="ECO:0000256" key="4">
    <source>
        <dbReference type="PROSITE-ProRule" id="PRU00473"/>
    </source>
</evidence>
<dbReference type="InterPro" id="IPR036737">
    <property type="entry name" value="OmpA-like_sf"/>
</dbReference>
<dbReference type="InterPro" id="IPR006665">
    <property type="entry name" value="OmpA-like"/>
</dbReference>
<dbReference type="InterPro" id="IPR050330">
    <property type="entry name" value="Bact_OuterMem_StrucFunc"/>
</dbReference>
<gene>
    <name evidence="6" type="ORF">A4H97_24155</name>
</gene>
<dbReference type="InterPro" id="IPR006664">
    <property type="entry name" value="OMP_bac"/>
</dbReference>
<dbReference type="PRINTS" id="PR01021">
    <property type="entry name" value="OMPADOMAIN"/>
</dbReference>
<organism evidence="6 7">
    <name type="scientific">Niastella yeongjuensis</name>
    <dbReference type="NCBI Taxonomy" id="354355"/>
    <lineage>
        <taxon>Bacteria</taxon>
        <taxon>Pseudomonadati</taxon>
        <taxon>Bacteroidota</taxon>
        <taxon>Chitinophagia</taxon>
        <taxon>Chitinophagales</taxon>
        <taxon>Chitinophagaceae</taxon>
        <taxon>Niastella</taxon>
    </lineage>
</organism>
<evidence type="ECO:0000256" key="2">
    <source>
        <dbReference type="ARBA" id="ARBA00023136"/>
    </source>
</evidence>
<comment type="caution">
    <text evidence="6">The sequence shown here is derived from an EMBL/GenBank/DDBJ whole genome shotgun (WGS) entry which is preliminary data.</text>
</comment>
<dbReference type="Gene3D" id="2.40.160.20">
    <property type="match status" value="1"/>
</dbReference>
<evidence type="ECO:0000256" key="1">
    <source>
        <dbReference type="ARBA" id="ARBA00004442"/>
    </source>
</evidence>
<name>A0A1V9F3F0_9BACT</name>
<dbReference type="Gene3D" id="3.30.1330.60">
    <property type="entry name" value="OmpA-like domain"/>
    <property type="match status" value="1"/>
</dbReference>
<dbReference type="PANTHER" id="PTHR30329">
    <property type="entry name" value="STATOR ELEMENT OF FLAGELLAR MOTOR COMPLEX"/>
    <property type="match status" value="1"/>
</dbReference>
<protein>
    <recommendedName>
        <fullName evidence="5">OmpA-like domain-containing protein</fullName>
    </recommendedName>
</protein>
<dbReference type="GO" id="GO:0005509">
    <property type="term" value="F:calcium ion binding"/>
    <property type="evidence" value="ECO:0007669"/>
    <property type="project" value="InterPro"/>
</dbReference>
<reference evidence="7" key="1">
    <citation type="submission" date="2016-04" db="EMBL/GenBank/DDBJ databases">
        <authorList>
            <person name="Chen L."/>
            <person name="Zhuang W."/>
            <person name="Wang G."/>
        </authorList>
    </citation>
    <scope>NUCLEOTIDE SEQUENCE [LARGE SCALE GENOMIC DNA]</scope>
    <source>
        <strain evidence="7">17621</strain>
    </source>
</reference>
<feature type="domain" description="OmpA-like" evidence="5">
    <location>
        <begin position="226"/>
        <end position="340"/>
    </location>
</feature>
<sequence length="340" mass="37338">MELLSFKKADTSSFLEGTPQLGVGIQYQNNISSHIVFTSALSGAFIEQAQRKDGKKDLFLEANLSLRANCFKQDKIFNPYVLMGAGLSKYKDSYNLSTPAGIGCQINLSANVFLLINSQYRFAFTDRQYNHWVNSIGIAGAINRKKVSKIKQASIPVTTITSPIDSDGDGIIDNEDSCRLVVGVIKYHGCPPPDRDQDGVEDSLDKCPDNAGNARNGGCPEVTAEIKQQINGTATRIFFETGSFKLLQQSHGPLNELAQILKENPQIHLLIEGHTDNAGTPASNQLLSENRARTVFIYLTGVGISNNRLQYRGFGQDRPISDNATVEGRAKNRRVELKVL</sequence>
<dbReference type="EMBL" id="LVXG01000007">
    <property type="protein sequence ID" value="OQP52797.1"/>
    <property type="molecule type" value="Genomic_DNA"/>
</dbReference>
<evidence type="ECO:0000313" key="7">
    <source>
        <dbReference type="Proteomes" id="UP000192610"/>
    </source>
</evidence>
<comment type="subcellular location">
    <subcellularLocation>
        <location evidence="1">Cell outer membrane</location>
    </subcellularLocation>
</comment>
<keyword evidence="7" id="KW-1185">Reference proteome</keyword>
<dbReference type="InterPro" id="IPR028974">
    <property type="entry name" value="TSP_type-3_rpt"/>
</dbReference>
<proteinExistence type="predicted"/>
<dbReference type="STRING" id="354355.SAMN05660816_04719"/>
<dbReference type="GO" id="GO:0009279">
    <property type="term" value="C:cell outer membrane"/>
    <property type="evidence" value="ECO:0007669"/>
    <property type="project" value="UniProtKB-SubCell"/>
</dbReference>
<evidence type="ECO:0000256" key="3">
    <source>
        <dbReference type="ARBA" id="ARBA00023237"/>
    </source>
</evidence>
<keyword evidence="3" id="KW-0998">Cell outer membrane</keyword>
<dbReference type="PROSITE" id="PS51123">
    <property type="entry name" value="OMPA_2"/>
    <property type="match status" value="1"/>
</dbReference>
<evidence type="ECO:0000313" key="6">
    <source>
        <dbReference type="EMBL" id="OQP52797.1"/>
    </source>
</evidence>
<dbReference type="AlphaFoldDB" id="A0A1V9F3F0"/>
<accession>A0A1V9F3F0</accession>
<dbReference type="SUPFAM" id="SSF103088">
    <property type="entry name" value="OmpA-like"/>
    <property type="match status" value="1"/>
</dbReference>
<evidence type="ECO:0000259" key="5">
    <source>
        <dbReference type="PROSITE" id="PS51123"/>
    </source>
</evidence>
<dbReference type="SUPFAM" id="SSF103647">
    <property type="entry name" value="TSP type-3 repeat"/>
    <property type="match status" value="1"/>
</dbReference>
<dbReference type="Pfam" id="PF00691">
    <property type="entry name" value="OmpA"/>
    <property type="match status" value="1"/>
</dbReference>
<dbReference type="PANTHER" id="PTHR30329:SF21">
    <property type="entry name" value="LIPOPROTEIN YIAD-RELATED"/>
    <property type="match status" value="1"/>
</dbReference>
<dbReference type="Proteomes" id="UP000192610">
    <property type="component" value="Unassembled WGS sequence"/>
</dbReference>
<keyword evidence="2 4" id="KW-0472">Membrane</keyword>
<dbReference type="CDD" id="cd07185">
    <property type="entry name" value="OmpA_C-like"/>
    <property type="match status" value="1"/>
</dbReference>